<dbReference type="Proteomes" id="UP000472271">
    <property type="component" value="Chromosome 16"/>
</dbReference>
<reference evidence="2" key="3">
    <citation type="submission" date="2025-09" db="UniProtKB">
        <authorList>
            <consortium name="Ensembl"/>
        </authorList>
    </citation>
    <scope>IDENTIFICATION</scope>
</reference>
<feature type="region of interest" description="Disordered" evidence="1">
    <location>
        <begin position="1"/>
        <end position="52"/>
    </location>
</feature>
<name>A0A673BPW0_9TELE</name>
<dbReference type="PANTHER" id="PTHR34756:SF1">
    <property type="entry name" value="CELL DIVISION CYCLE-ASSOCIATED PROTEIN 3"/>
    <property type="match status" value="1"/>
</dbReference>
<evidence type="ECO:0000313" key="2">
    <source>
        <dbReference type="Ensembl" id="ENSSORP00005042657.1"/>
    </source>
</evidence>
<feature type="compositionally biased region" description="Low complexity" evidence="1">
    <location>
        <begin position="303"/>
        <end position="315"/>
    </location>
</feature>
<dbReference type="PANTHER" id="PTHR34756">
    <property type="entry name" value="CELL DIVISION CYCLE-ASSOCIATED PROTEIN 3"/>
    <property type="match status" value="1"/>
</dbReference>
<dbReference type="RefSeq" id="XP_030014852.1">
    <property type="nucleotide sequence ID" value="XM_030158992.1"/>
</dbReference>
<evidence type="ECO:0000256" key="1">
    <source>
        <dbReference type="SAM" id="MobiDB-lite"/>
    </source>
</evidence>
<feature type="compositionally biased region" description="Basic and acidic residues" evidence="1">
    <location>
        <begin position="284"/>
        <end position="298"/>
    </location>
</feature>
<dbReference type="InterPro" id="IPR038832">
    <property type="entry name" value="CDCA3"/>
</dbReference>
<dbReference type="OrthoDB" id="6337960at2759"/>
<dbReference type="RefSeq" id="XP_030014854.1">
    <property type="nucleotide sequence ID" value="XM_030158994.1"/>
</dbReference>
<feature type="compositionally biased region" description="Basic and acidic residues" evidence="1">
    <location>
        <begin position="426"/>
        <end position="449"/>
    </location>
</feature>
<reference evidence="2" key="2">
    <citation type="submission" date="2025-08" db="UniProtKB">
        <authorList>
            <consortium name="Ensembl"/>
        </authorList>
    </citation>
    <scope>IDENTIFICATION</scope>
</reference>
<dbReference type="RefSeq" id="XP_030014853.1">
    <property type="nucleotide sequence ID" value="XM_030158993.1"/>
</dbReference>
<keyword evidence="3" id="KW-1185">Reference proteome</keyword>
<proteinExistence type="predicted"/>
<dbReference type="Ensembl" id="ENSSORT00005043743.1">
    <property type="protein sequence ID" value="ENSSORP00005042657.1"/>
    <property type="gene ID" value="ENSSORG00005019761.1"/>
</dbReference>
<dbReference type="AlphaFoldDB" id="A0A673BPW0"/>
<gene>
    <name evidence="2" type="primary">cdca3</name>
</gene>
<accession>A0A673BPW0</accession>
<dbReference type="GeneID" id="115436214"/>
<dbReference type="InParanoid" id="A0A673BPW0"/>
<organism evidence="2 3">
    <name type="scientific">Sphaeramia orbicularis</name>
    <name type="common">orbiculate cardinalfish</name>
    <dbReference type="NCBI Taxonomy" id="375764"/>
    <lineage>
        <taxon>Eukaryota</taxon>
        <taxon>Metazoa</taxon>
        <taxon>Chordata</taxon>
        <taxon>Craniata</taxon>
        <taxon>Vertebrata</taxon>
        <taxon>Euteleostomi</taxon>
        <taxon>Actinopterygii</taxon>
        <taxon>Neopterygii</taxon>
        <taxon>Teleostei</taxon>
        <taxon>Neoteleostei</taxon>
        <taxon>Acanthomorphata</taxon>
        <taxon>Gobiaria</taxon>
        <taxon>Kurtiformes</taxon>
        <taxon>Apogonoidei</taxon>
        <taxon>Apogonidae</taxon>
        <taxon>Apogoninae</taxon>
        <taxon>Sphaeramia</taxon>
    </lineage>
</organism>
<sequence>MGSSESKMSGTAEVKPEPAIKHGRVGQLMDPRSPSTGIDRTPIQVGGPVSKASTEVKSECPLQFCDPRSPTVGITRTPVREVMRATVGSFARRLGMLFHNESEDKVPQKSFSVDAVEEETHKAEEQVSSDPLLPPQCSLTFSSLDEHVNLLATTVPPPPQSLNSSSPFVLLDDEPQVELEIETEADISLEEAEEARETPLHKRLSMSLITYHEGAASSFVFAEVHNDNLSSPVCGEESQSLRDGVDHSYALPAVISKPESPVEPSLPIDSDDSPVTNPPTQPEEAEKTPSSEESKVPEVSEDLPLSPTPSEVSPVVPSPEEPQLCTRIRCPTIDPRSPSQVVFKPQWLGKGFGGAGQRARGVQNHVGKGGSSPLAVRVAVKNATNENKGQSGKLKQKGNEGRSPLQILKETNSPREQRSQKLKVSTPDKQRLGQMDRRVMAVSLDKENR</sequence>
<reference evidence="2" key="1">
    <citation type="submission" date="2019-06" db="EMBL/GenBank/DDBJ databases">
        <authorList>
            <consortium name="Wellcome Sanger Institute Data Sharing"/>
        </authorList>
    </citation>
    <scope>NUCLEOTIDE SEQUENCE [LARGE SCALE GENOMIC DNA]</scope>
</reference>
<dbReference type="CTD" id="83461"/>
<evidence type="ECO:0000313" key="3">
    <source>
        <dbReference type="Proteomes" id="UP000472271"/>
    </source>
</evidence>
<feature type="region of interest" description="Disordered" evidence="1">
    <location>
        <begin position="255"/>
        <end position="449"/>
    </location>
</feature>
<protein>
    <submittedName>
        <fullName evidence="2">Uncharacterized protein</fullName>
    </submittedName>
</protein>